<feature type="transmembrane region" description="Helical" evidence="2">
    <location>
        <begin position="486"/>
        <end position="503"/>
    </location>
</feature>
<organism evidence="3 4">
    <name type="scientific">Linderina pennispora</name>
    <dbReference type="NCBI Taxonomy" id="61395"/>
    <lineage>
        <taxon>Eukaryota</taxon>
        <taxon>Fungi</taxon>
        <taxon>Fungi incertae sedis</taxon>
        <taxon>Zoopagomycota</taxon>
        <taxon>Kickxellomycotina</taxon>
        <taxon>Kickxellomycetes</taxon>
        <taxon>Kickxellales</taxon>
        <taxon>Kickxellaceae</taxon>
        <taxon>Linderina</taxon>
    </lineage>
</organism>
<keyword evidence="2" id="KW-0472">Membrane</keyword>
<name>A0A1Y1WIE2_9FUNG</name>
<feature type="transmembrane region" description="Helical" evidence="2">
    <location>
        <begin position="364"/>
        <end position="382"/>
    </location>
</feature>
<evidence type="ECO:0000256" key="1">
    <source>
        <dbReference type="SAM" id="MobiDB-lite"/>
    </source>
</evidence>
<feature type="transmembrane region" description="Helical" evidence="2">
    <location>
        <begin position="296"/>
        <end position="315"/>
    </location>
</feature>
<feature type="compositionally biased region" description="Basic and acidic residues" evidence="1">
    <location>
        <begin position="403"/>
        <end position="420"/>
    </location>
</feature>
<dbReference type="GeneID" id="63803148"/>
<keyword evidence="4" id="KW-1185">Reference proteome</keyword>
<feature type="transmembrane region" description="Helical" evidence="2">
    <location>
        <begin position="523"/>
        <end position="552"/>
    </location>
</feature>
<dbReference type="RefSeq" id="XP_040746224.1">
    <property type="nucleotide sequence ID" value="XM_040886500.1"/>
</dbReference>
<dbReference type="AlphaFoldDB" id="A0A1Y1WIE2"/>
<evidence type="ECO:0000313" key="3">
    <source>
        <dbReference type="EMBL" id="ORX72884.1"/>
    </source>
</evidence>
<keyword evidence="2" id="KW-1133">Transmembrane helix</keyword>
<proteinExistence type="predicted"/>
<feature type="region of interest" description="Disordered" evidence="1">
    <location>
        <begin position="400"/>
        <end position="420"/>
    </location>
</feature>
<dbReference type="EMBL" id="MCFD01000002">
    <property type="protein sequence ID" value="ORX72884.1"/>
    <property type="molecule type" value="Genomic_DNA"/>
</dbReference>
<sequence>MNIVLSAGKLVQLAVLAFAGWLLLQSLFLSVQTFMVFYFPTTNVPYLHPVPPANETAELISLAWKEPFEYEAKVYVNNKPRSSRMPPKVWHIEPQSLANRYPVFEKRLGLNLTDTDTRFMCVFIQKAGQFTPHPNISDPHLVVDQSLIATTSILTTCYNDDQKGKGIKAHCVSKSTFRVDTQAKWKIHLEDNCTVVHGKSLGTSAKDVYLPLLYLDSDAKSEWKKFPLANRSRINEEPEALSATVDIAIGIRGASNRIERRVNDEVYRLFKLNEGKLLAPRLNLWSSTASSTVSTAIYLALYPALLSLWLIRQLYIARLYLASACSNSGKANSIFAMYIFQEISQTTLIGTIGLVVPHAGLDGALVNLGFAWCLMKFLLGIMPQRRVASVIRYLSGSRATNTSDREKDDESLQTKETKENDPESAYSEICSWTFKLLLVAIGASLVVEYAYQAYISGGIDIQYLHMSDGSQVHTLFWAIDHLSHRLVPWIYATYFTPSIILVFKRKSTTYVPIAYHLLQSIEFAVIGSLCLYAVPSVVNGICSIILLIQWIYYNKL</sequence>
<evidence type="ECO:0000256" key="2">
    <source>
        <dbReference type="SAM" id="Phobius"/>
    </source>
</evidence>
<protein>
    <submittedName>
        <fullName evidence="3">Uncharacterized protein</fullName>
    </submittedName>
</protein>
<comment type="caution">
    <text evidence="3">The sequence shown here is derived from an EMBL/GenBank/DDBJ whole genome shotgun (WGS) entry which is preliminary data.</text>
</comment>
<evidence type="ECO:0000313" key="4">
    <source>
        <dbReference type="Proteomes" id="UP000193922"/>
    </source>
</evidence>
<feature type="transmembrane region" description="Helical" evidence="2">
    <location>
        <begin position="436"/>
        <end position="455"/>
    </location>
</feature>
<dbReference type="OrthoDB" id="378564at2759"/>
<accession>A0A1Y1WIE2</accession>
<gene>
    <name evidence="3" type="ORF">DL89DRAFT_265064</name>
</gene>
<reference evidence="3 4" key="1">
    <citation type="submission" date="2016-07" db="EMBL/GenBank/DDBJ databases">
        <title>Pervasive Adenine N6-methylation of Active Genes in Fungi.</title>
        <authorList>
            <consortium name="DOE Joint Genome Institute"/>
            <person name="Mondo S.J."/>
            <person name="Dannebaum R.O."/>
            <person name="Kuo R.C."/>
            <person name="Labutti K."/>
            <person name="Haridas S."/>
            <person name="Kuo A."/>
            <person name="Salamov A."/>
            <person name="Ahrendt S.R."/>
            <person name="Lipzen A."/>
            <person name="Sullivan W."/>
            <person name="Andreopoulos W.B."/>
            <person name="Clum A."/>
            <person name="Lindquist E."/>
            <person name="Daum C."/>
            <person name="Ramamoorthy G.K."/>
            <person name="Gryganskyi A."/>
            <person name="Culley D."/>
            <person name="Magnuson J.K."/>
            <person name="James T.Y."/>
            <person name="O'Malley M.A."/>
            <person name="Stajich J.E."/>
            <person name="Spatafora J.W."/>
            <person name="Visel A."/>
            <person name="Grigoriev I.V."/>
        </authorList>
    </citation>
    <scope>NUCLEOTIDE SEQUENCE [LARGE SCALE GENOMIC DNA]</scope>
    <source>
        <strain evidence="3 4">ATCC 12442</strain>
    </source>
</reference>
<feature type="transmembrane region" description="Helical" evidence="2">
    <location>
        <begin position="335"/>
        <end position="358"/>
    </location>
</feature>
<dbReference type="Proteomes" id="UP000193922">
    <property type="component" value="Unassembled WGS sequence"/>
</dbReference>
<keyword evidence="2" id="KW-0812">Transmembrane</keyword>